<evidence type="ECO:0000313" key="2">
    <source>
        <dbReference type="EMBL" id="SGZ55416.1"/>
    </source>
</evidence>
<dbReference type="EMBL" id="LT635760">
    <property type="protein sequence ID" value="SGZ55416.1"/>
    <property type="molecule type" value="Genomic_DNA"/>
</dbReference>
<dbReference type="AlphaFoldDB" id="A0A1L0DHK3"/>
<evidence type="ECO:0000313" key="3">
    <source>
        <dbReference type="Proteomes" id="UP000182334"/>
    </source>
</evidence>
<feature type="compositionally biased region" description="Low complexity" evidence="1">
    <location>
        <begin position="110"/>
        <end position="123"/>
    </location>
</feature>
<protein>
    <submittedName>
        <fullName evidence="2">CIC11C00000005409</fullName>
    </submittedName>
</protein>
<organism evidence="2 3">
    <name type="scientific">Sungouiella intermedia</name>
    <dbReference type="NCBI Taxonomy" id="45354"/>
    <lineage>
        <taxon>Eukaryota</taxon>
        <taxon>Fungi</taxon>
        <taxon>Dikarya</taxon>
        <taxon>Ascomycota</taxon>
        <taxon>Saccharomycotina</taxon>
        <taxon>Pichiomycetes</taxon>
        <taxon>Metschnikowiaceae</taxon>
        <taxon>Sungouiella</taxon>
    </lineage>
</organism>
<gene>
    <name evidence="2" type="ORF">SAMEA4029010_CIC11G00000005409</name>
</gene>
<keyword evidence="3" id="KW-1185">Reference proteome</keyword>
<feature type="region of interest" description="Disordered" evidence="1">
    <location>
        <begin position="102"/>
        <end position="142"/>
    </location>
</feature>
<dbReference type="OrthoDB" id="4063176at2759"/>
<feature type="region of interest" description="Disordered" evidence="1">
    <location>
        <begin position="178"/>
        <end position="215"/>
    </location>
</feature>
<dbReference type="Proteomes" id="UP000182334">
    <property type="component" value="Chromosome V"/>
</dbReference>
<evidence type="ECO:0000256" key="1">
    <source>
        <dbReference type="SAM" id="MobiDB-lite"/>
    </source>
</evidence>
<name>A0A1L0DHK3_9ASCO</name>
<accession>A0A1L0DHK3</accession>
<proteinExistence type="predicted"/>
<reference evidence="2 3" key="1">
    <citation type="submission" date="2016-10" db="EMBL/GenBank/DDBJ databases">
        <authorList>
            <person name="de Groot N.N."/>
        </authorList>
    </citation>
    <scope>NUCLEOTIDE SEQUENCE [LARGE SCALE GENOMIC DNA]</scope>
    <source>
        <strain evidence="2 3">CBS 141442</strain>
    </source>
</reference>
<sequence>MGFVEAELPDQAPVEASNTPRKEIFTSESSPWFRRNSFLSQSMIDNENSSVYDSYSFLPGTSSYSIISLKECQGFLFNQDLFATPYQQLRSVAREKRIRALSFSQRPTSKSRSNSSSTSCSSSPAPVKQRRHTSYNPRPQFNFAGFRGGSAVDDDLMDIDEFPEALQRSVVVDEYEEAVLGESDGLEGNDDAEDDDDDDDDQNSEEDTSSYGFMSGHYNVRVTDIIVNEEDTSFLPTEE</sequence>
<feature type="region of interest" description="Disordered" evidence="1">
    <location>
        <begin position="1"/>
        <end position="23"/>
    </location>
</feature>
<feature type="compositionally biased region" description="Acidic residues" evidence="1">
    <location>
        <begin position="178"/>
        <end position="208"/>
    </location>
</feature>